<comment type="caution">
    <text evidence="1">The sequence shown here is derived from an EMBL/GenBank/DDBJ whole genome shotgun (WGS) entry which is preliminary data.</text>
</comment>
<evidence type="ECO:0008006" key="3">
    <source>
        <dbReference type="Google" id="ProtNLM"/>
    </source>
</evidence>
<reference evidence="1 2" key="1">
    <citation type="submission" date="2024-05" db="EMBL/GenBank/DDBJ databases">
        <title>Genome Sequence and Characterization of the New Strain Purple Sulfur Bacterium of Genus Thioalkalicoccus.</title>
        <authorList>
            <person name="Bryantseva I.A."/>
            <person name="Kyndt J.A."/>
            <person name="Imhoff J.F."/>
        </authorList>
    </citation>
    <scope>NUCLEOTIDE SEQUENCE [LARGE SCALE GENOMIC DNA]</scope>
    <source>
        <strain evidence="1 2">Um2</strain>
    </source>
</reference>
<organism evidence="1 2">
    <name type="scientific">Thioalkalicoccus limnaeus</name>
    <dbReference type="NCBI Taxonomy" id="120681"/>
    <lineage>
        <taxon>Bacteria</taxon>
        <taxon>Pseudomonadati</taxon>
        <taxon>Pseudomonadota</taxon>
        <taxon>Gammaproteobacteria</taxon>
        <taxon>Chromatiales</taxon>
        <taxon>Chromatiaceae</taxon>
        <taxon>Thioalkalicoccus</taxon>
    </lineage>
</organism>
<keyword evidence="2" id="KW-1185">Reference proteome</keyword>
<sequence length="214" mass="24129">MRLDLAAIDAALRAVQADFARLSPHLGTPRDPMTDMVRDHLLDGYRLVDEALRTGLDPFAPGHSRWLLELNRRVLCGTDATRRREYAEHLRATERHFYDGSGGGIGALIEWLARHRGADIWQRAAGLYIQLLSQPQLFLEGNHRTGVLVVSYLLAREGHLPFVLSVANARVYFDLSARIKHRRRDGLALLVAGIGIRRQLVRLLREESAVSRSV</sequence>
<dbReference type="InterPro" id="IPR036597">
    <property type="entry name" value="Fido-like_dom_sf"/>
</dbReference>
<proteinExistence type="predicted"/>
<dbReference type="Proteomes" id="UP001564408">
    <property type="component" value="Unassembled WGS sequence"/>
</dbReference>
<dbReference type="RefSeq" id="WP_369665927.1">
    <property type="nucleotide sequence ID" value="NZ_JBDKXB010000003.1"/>
</dbReference>
<name>A0ABV4BCL6_9GAMM</name>
<dbReference type="Gene3D" id="1.10.3290.10">
    <property type="entry name" value="Fido-like domain"/>
    <property type="match status" value="1"/>
</dbReference>
<protein>
    <recommendedName>
        <fullName evidence="3">Fido domain-containing protein</fullName>
    </recommendedName>
</protein>
<gene>
    <name evidence="1" type="ORF">ABC977_03875</name>
</gene>
<accession>A0ABV4BCL6</accession>
<evidence type="ECO:0000313" key="2">
    <source>
        <dbReference type="Proteomes" id="UP001564408"/>
    </source>
</evidence>
<dbReference type="EMBL" id="JBDKXB010000003">
    <property type="protein sequence ID" value="MEY6431544.1"/>
    <property type="molecule type" value="Genomic_DNA"/>
</dbReference>
<evidence type="ECO:0000313" key="1">
    <source>
        <dbReference type="EMBL" id="MEY6431544.1"/>
    </source>
</evidence>
<dbReference type="SUPFAM" id="SSF140931">
    <property type="entry name" value="Fic-like"/>
    <property type="match status" value="1"/>
</dbReference>